<dbReference type="AlphaFoldDB" id="A0A2V3YF09"/>
<feature type="transmembrane region" description="Helical" evidence="13">
    <location>
        <begin position="389"/>
        <end position="412"/>
    </location>
</feature>
<dbReference type="InterPro" id="IPR050222">
    <property type="entry name" value="MATE_MdtK"/>
</dbReference>
<evidence type="ECO:0000256" key="7">
    <source>
        <dbReference type="ARBA" id="ARBA00022475"/>
    </source>
</evidence>
<keyword evidence="7" id="KW-1003">Cell membrane</keyword>
<keyword evidence="6" id="KW-0050">Antiport</keyword>
<evidence type="ECO:0000256" key="5">
    <source>
        <dbReference type="ARBA" id="ARBA00022448"/>
    </source>
</evidence>
<feature type="transmembrane region" description="Helical" evidence="13">
    <location>
        <begin position="352"/>
        <end position="377"/>
    </location>
</feature>
<evidence type="ECO:0000256" key="8">
    <source>
        <dbReference type="ARBA" id="ARBA00022692"/>
    </source>
</evidence>
<dbReference type="Pfam" id="PF01554">
    <property type="entry name" value="MatE"/>
    <property type="match status" value="2"/>
</dbReference>
<dbReference type="GO" id="GO:0042910">
    <property type="term" value="F:xenobiotic transmembrane transporter activity"/>
    <property type="evidence" value="ECO:0007669"/>
    <property type="project" value="InterPro"/>
</dbReference>
<feature type="transmembrane region" description="Helical" evidence="13">
    <location>
        <begin position="137"/>
        <end position="157"/>
    </location>
</feature>
<proteinExistence type="inferred from homology"/>
<name>A0A2V3YF09_9FIRM</name>
<comment type="similarity">
    <text evidence="3">Belongs to the multi antimicrobial extrusion (MATE) (TC 2.A.66.1) family.</text>
</comment>
<feature type="transmembrane region" description="Helical" evidence="13">
    <location>
        <begin position="196"/>
        <end position="214"/>
    </location>
</feature>
<comment type="caution">
    <text evidence="14">The sequence shown here is derived from an EMBL/GenBank/DDBJ whole genome shotgun (WGS) entry which is preliminary data.</text>
</comment>
<keyword evidence="8 13" id="KW-0812">Transmembrane</keyword>
<keyword evidence="11 13" id="KW-0472">Membrane</keyword>
<evidence type="ECO:0000256" key="2">
    <source>
        <dbReference type="ARBA" id="ARBA00004651"/>
    </source>
</evidence>
<evidence type="ECO:0000256" key="1">
    <source>
        <dbReference type="ARBA" id="ARBA00003408"/>
    </source>
</evidence>
<dbReference type="GO" id="GO:0015297">
    <property type="term" value="F:antiporter activity"/>
    <property type="evidence" value="ECO:0007669"/>
    <property type="project" value="UniProtKB-KW"/>
</dbReference>
<dbReference type="GO" id="GO:0006811">
    <property type="term" value="P:monoatomic ion transport"/>
    <property type="evidence" value="ECO:0007669"/>
    <property type="project" value="UniProtKB-KW"/>
</dbReference>
<keyword evidence="10" id="KW-0406">Ion transport</keyword>
<dbReference type="RefSeq" id="WP_110321820.1">
    <property type="nucleotide sequence ID" value="NZ_QJKD01000002.1"/>
</dbReference>
<dbReference type="GO" id="GO:0005886">
    <property type="term" value="C:plasma membrane"/>
    <property type="evidence" value="ECO:0007669"/>
    <property type="project" value="UniProtKB-SubCell"/>
</dbReference>
<dbReference type="PIRSF" id="PIRSF006603">
    <property type="entry name" value="DinF"/>
    <property type="match status" value="1"/>
</dbReference>
<evidence type="ECO:0000256" key="9">
    <source>
        <dbReference type="ARBA" id="ARBA00022989"/>
    </source>
</evidence>
<feature type="transmembrane region" description="Helical" evidence="13">
    <location>
        <begin position="51"/>
        <end position="80"/>
    </location>
</feature>
<comment type="subcellular location">
    <subcellularLocation>
        <location evidence="2">Cell membrane</location>
        <topology evidence="2">Multi-pass membrane protein</topology>
    </subcellularLocation>
</comment>
<reference evidence="14 15" key="1">
    <citation type="submission" date="2018-05" db="EMBL/GenBank/DDBJ databases">
        <title>Genomic Encyclopedia of Type Strains, Phase IV (KMG-IV): sequencing the most valuable type-strain genomes for metagenomic binning, comparative biology and taxonomic classification.</title>
        <authorList>
            <person name="Goeker M."/>
        </authorList>
    </citation>
    <scope>NUCLEOTIDE SEQUENCE [LARGE SCALE GENOMIC DNA]</scope>
    <source>
        <strain evidence="14 15">DSM 24995</strain>
    </source>
</reference>
<sequence length="452" mass="48666">MKERSSTSLTEGPITRSILLFTGPLIIGNLFQQLYNTTDSFIVGNFVGSGALAAIGASAQIINLFIGFIIGLTTGAGIIIAQYYGAGDGTRLHSAVHTSFWFCILGGILVSIAGCLLSPLILTAMNTPAEVIPDAALYLRVYFLGALFNILYNMGAGTLQATGDTKHPLYYLCLSSVVNVVLDILFVTVFHMAVPGVALATLIAQLVSAVCVLWKLTHTDDIYRLVPSQIRSDQAMLVKILKFGIPTGLQTAITSLSNVIVQSYLNGFGSLAMAGSNIYGKVDSFALLPANCLSLTTTTYIAQNMGARKFDRVKKGFKSFLWLGNLYAVVMGILLCFFSAGPLRLFTSDPEVVHFGAMMGQVLGPGYILLITCQILIGTARGAGDTFSTMLLSILNLCGLRILWLTIMIPLFPSIYTLYLGYPVTWGTAAVCMGIYYRKKIKPRLGLSQSVF</sequence>
<accession>A0A2V3YF09</accession>
<evidence type="ECO:0000256" key="10">
    <source>
        <dbReference type="ARBA" id="ARBA00023065"/>
    </source>
</evidence>
<dbReference type="InterPro" id="IPR002528">
    <property type="entry name" value="MATE_fam"/>
</dbReference>
<organism evidence="14 15">
    <name type="scientific">Hungatella effluvii</name>
    <dbReference type="NCBI Taxonomy" id="1096246"/>
    <lineage>
        <taxon>Bacteria</taxon>
        <taxon>Bacillati</taxon>
        <taxon>Bacillota</taxon>
        <taxon>Clostridia</taxon>
        <taxon>Lachnospirales</taxon>
        <taxon>Lachnospiraceae</taxon>
        <taxon>Hungatella</taxon>
    </lineage>
</organism>
<comment type="function">
    <text evidence="1">Multidrug efflux pump.</text>
</comment>
<dbReference type="CDD" id="cd13138">
    <property type="entry name" value="MATE_yoeA_like"/>
    <property type="match status" value="1"/>
</dbReference>
<evidence type="ECO:0000313" key="15">
    <source>
        <dbReference type="Proteomes" id="UP000248057"/>
    </source>
</evidence>
<evidence type="ECO:0000313" key="14">
    <source>
        <dbReference type="EMBL" id="PXX55950.1"/>
    </source>
</evidence>
<protein>
    <recommendedName>
        <fullName evidence="4">Probable multidrug resistance protein NorM</fullName>
    </recommendedName>
    <alternativeName>
        <fullName evidence="12">Multidrug-efflux transporter</fullName>
    </alternativeName>
</protein>
<dbReference type="EMBL" id="QJKD01000002">
    <property type="protein sequence ID" value="PXX55950.1"/>
    <property type="molecule type" value="Genomic_DNA"/>
</dbReference>
<evidence type="ECO:0000256" key="11">
    <source>
        <dbReference type="ARBA" id="ARBA00023136"/>
    </source>
</evidence>
<feature type="transmembrane region" description="Helical" evidence="13">
    <location>
        <begin position="418"/>
        <end position="437"/>
    </location>
</feature>
<keyword evidence="15" id="KW-1185">Reference proteome</keyword>
<keyword evidence="9 13" id="KW-1133">Transmembrane helix</keyword>
<dbReference type="NCBIfam" id="TIGR00797">
    <property type="entry name" value="matE"/>
    <property type="match status" value="1"/>
</dbReference>
<feature type="transmembrane region" description="Helical" evidence="13">
    <location>
        <begin position="169"/>
        <end position="190"/>
    </location>
</feature>
<keyword evidence="5" id="KW-0813">Transport</keyword>
<dbReference type="Proteomes" id="UP000248057">
    <property type="component" value="Unassembled WGS sequence"/>
</dbReference>
<evidence type="ECO:0000256" key="3">
    <source>
        <dbReference type="ARBA" id="ARBA00010199"/>
    </source>
</evidence>
<gene>
    <name evidence="14" type="ORF">DFR60_102225</name>
</gene>
<dbReference type="PANTHER" id="PTHR43298">
    <property type="entry name" value="MULTIDRUG RESISTANCE PROTEIN NORM-RELATED"/>
    <property type="match status" value="1"/>
</dbReference>
<dbReference type="PANTHER" id="PTHR43298:SF2">
    <property type="entry name" value="FMN_FAD EXPORTER YEEO-RELATED"/>
    <property type="match status" value="1"/>
</dbReference>
<evidence type="ECO:0000256" key="4">
    <source>
        <dbReference type="ARBA" id="ARBA00020268"/>
    </source>
</evidence>
<feature type="transmembrane region" description="Helical" evidence="13">
    <location>
        <begin position="100"/>
        <end position="125"/>
    </location>
</feature>
<evidence type="ECO:0000256" key="6">
    <source>
        <dbReference type="ARBA" id="ARBA00022449"/>
    </source>
</evidence>
<dbReference type="GeneID" id="86060215"/>
<dbReference type="InterPro" id="IPR048279">
    <property type="entry name" value="MdtK-like"/>
</dbReference>
<feature type="transmembrane region" description="Helical" evidence="13">
    <location>
        <begin position="320"/>
        <end position="340"/>
    </location>
</feature>
<evidence type="ECO:0000256" key="12">
    <source>
        <dbReference type="ARBA" id="ARBA00031636"/>
    </source>
</evidence>
<evidence type="ECO:0000256" key="13">
    <source>
        <dbReference type="SAM" id="Phobius"/>
    </source>
</evidence>